<gene>
    <name evidence="2" type="ordered locus">HBHAL_6001</name>
</gene>
<dbReference type="EMBL" id="HE717024">
    <property type="protein sequence ID" value="CCG47511.1"/>
    <property type="molecule type" value="Genomic_DNA"/>
</dbReference>
<evidence type="ECO:0000313" key="3">
    <source>
        <dbReference type="Proteomes" id="UP000007397"/>
    </source>
</evidence>
<keyword evidence="2" id="KW-0614">Plasmid</keyword>
<geneLocation type="plasmid" evidence="2 3">
    <name>PL16</name>
</geneLocation>
<protein>
    <submittedName>
        <fullName evidence="2">Uncharacterized protein</fullName>
    </submittedName>
</protein>
<feature type="compositionally biased region" description="Basic and acidic residues" evidence="1">
    <location>
        <begin position="11"/>
        <end position="35"/>
    </location>
</feature>
<evidence type="ECO:0000313" key="2">
    <source>
        <dbReference type="EMBL" id="CCG47511.1"/>
    </source>
</evidence>
<dbReference type="PATRIC" id="fig|866895.3.peg.4213"/>
<name>I0JTN8_HALH3</name>
<accession>I0JTN8</accession>
<keyword evidence="3" id="KW-1185">Reference proteome</keyword>
<dbReference type="AlphaFoldDB" id="I0JTN8"/>
<dbReference type="KEGG" id="hhd:HBHAL_6001"/>
<dbReference type="HOGENOM" id="CLU_1330390_0_0_9"/>
<evidence type="ECO:0000256" key="1">
    <source>
        <dbReference type="SAM" id="MobiDB-lite"/>
    </source>
</evidence>
<reference evidence="2 3" key="1">
    <citation type="journal article" date="2013" name="Environ. Microbiol.">
        <title>Chloride and organic osmolytes: a hybrid strategy to cope with elevated salinities by the moderately halophilic, chloride-dependent bacterium Halobacillus halophilus.</title>
        <authorList>
            <person name="Saum S.H."/>
            <person name="Pfeiffer F."/>
            <person name="Palm P."/>
            <person name="Rampp M."/>
            <person name="Schuster S.C."/>
            <person name="Muller V."/>
            <person name="Oesterhelt D."/>
        </authorList>
    </citation>
    <scope>NUCLEOTIDE SEQUENCE [LARGE SCALE GENOMIC DNA]</scope>
    <source>
        <strain evidence="3">ATCC 35676 / DSM 2266 / JCM 20832 / NBRC 102448/ NCIMB 2269</strain>
        <plasmid evidence="3">PL16</plasmid>
    </source>
</reference>
<organism evidence="2 3">
    <name type="scientific">Halobacillus halophilus (strain ATCC 35676 / DSM 2266 / JCM 20832 / KCTC 3685 / LMG 17431 / NBRC 102448 / NCIMB 2269)</name>
    <name type="common">Sporosarcina halophila</name>
    <dbReference type="NCBI Taxonomy" id="866895"/>
    <lineage>
        <taxon>Bacteria</taxon>
        <taxon>Bacillati</taxon>
        <taxon>Bacillota</taxon>
        <taxon>Bacilli</taxon>
        <taxon>Bacillales</taxon>
        <taxon>Bacillaceae</taxon>
        <taxon>Halobacillus</taxon>
    </lineage>
</organism>
<feature type="region of interest" description="Disordered" evidence="1">
    <location>
        <begin position="1"/>
        <end position="35"/>
    </location>
</feature>
<sequence length="206" mass="23726">MAKNKRMVFNKAREIEKERDGAATKRDNLEKRAKDAKAQLELSKKKYEDELKKGVQAGEDNTEKLNELADEIDQKEKLAARRANEAAIGRQHFQTTTDKDEIKKSFREWKREYENKEIKPELEKIRKIKAELSDAYESYKDATNHYEREKETAQSLMDPNGGVVFNPLGSVGPMTRQEKDYYLITVNTLTDLEKGRKPNGVEGGAK</sequence>
<dbReference type="Proteomes" id="UP000007397">
    <property type="component" value="Plasmid PL16"/>
</dbReference>
<proteinExistence type="predicted"/>
<dbReference type="RefSeq" id="WP_014645392.1">
    <property type="nucleotide sequence ID" value="NC_017669.1"/>
</dbReference>